<evidence type="ECO:0000256" key="1">
    <source>
        <dbReference type="SAM" id="SignalP"/>
    </source>
</evidence>
<proteinExistence type="predicted"/>
<keyword evidence="1" id="KW-0732">Signal</keyword>
<accession>A0A9P8CMC5</accession>
<evidence type="ECO:0000313" key="2">
    <source>
        <dbReference type="EMBL" id="KAG9251967.1"/>
    </source>
</evidence>
<dbReference type="Proteomes" id="UP000887229">
    <property type="component" value="Unassembled WGS sequence"/>
</dbReference>
<sequence length="192" mass="20152">MVRFLTFLALLLSTAEAGLYKDPRQFPQDCKAATQDAKGEMVGQACSTNKDCPKPSKEACAAKDPSYPMKKISQSPAMCIEGACRSVIKYEKEECDCLSGCFADSRSSVPLTCTGGQCTVPECAPCGEAPNGRRCCGNGVRGNDGKCFCVDFSAGGGCLSGGSCKDNTKCCSSGKYEGKCCTQCNDPTKPCS</sequence>
<dbReference type="GeneID" id="70297063"/>
<evidence type="ECO:0000313" key="3">
    <source>
        <dbReference type="Proteomes" id="UP000887229"/>
    </source>
</evidence>
<keyword evidence="3" id="KW-1185">Reference proteome</keyword>
<name>A0A9P8CMC5_9HYPO</name>
<organism evidence="2 3">
    <name type="scientific">Emericellopsis atlantica</name>
    <dbReference type="NCBI Taxonomy" id="2614577"/>
    <lineage>
        <taxon>Eukaryota</taxon>
        <taxon>Fungi</taxon>
        <taxon>Dikarya</taxon>
        <taxon>Ascomycota</taxon>
        <taxon>Pezizomycotina</taxon>
        <taxon>Sordariomycetes</taxon>
        <taxon>Hypocreomycetidae</taxon>
        <taxon>Hypocreales</taxon>
        <taxon>Bionectriaceae</taxon>
        <taxon>Emericellopsis</taxon>
    </lineage>
</organism>
<feature type="chain" id="PRO_5040174025" evidence="1">
    <location>
        <begin position="18"/>
        <end position="192"/>
    </location>
</feature>
<dbReference type="AlphaFoldDB" id="A0A9P8CMC5"/>
<gene>
    <name evidence="2" type="ORF">F5Z01DRAFT_691545</name>
</gene>
<reference evidence="2" key="1">
    <citation type="journal article" date="2021" name="IMA Fungus">
        <title>Genomic characterization of three marine fungi, including Emericellopsis atlantica sp. nov. with signatures of a generalist lifestyle and marine biomass degradation.</title>
        <authorList>
            <person name="Hagestad O.C."/>
            <person name="Hou L."/>
            <person name="Andersen J.H."/>
            <person name="Hansen E.H."/>
            <person name="Altermark B."/>
            <person name="Li C."/>
            <person name="Kuhnert E."/>
            <person name="Cox R.J."/>
            <person name="Crous P.W."/>
            <person name="Spatafora J.W."/>
            <person name="Lail K."/>
            <person name="Amirebrahimi M."/>
            <person name="Lipzen A."/>
            <person name="Pangilinan J."/>
            <person name="Andreopoulos W."/>
            <person name="Hayes R.D."/>
            <person name="Ng V."/>
            <person name="Grigoriev I.V."/>
            <person name="Jackson S.A."/>
            <person name="Sutton T.D.S."/>
            <person name="Dobson A.D.W."/>
            <person name="Rama T."/>
        </authorList>
    </citation>
    <scope>NUCLEOTIDE SEQUENCE</scope>
    <source>
        <strain evidence="2">TS7</strain>
    </source>
</reference>
<dbReference type="RefSeq" id="XP_046115891.1">
    <property type="nucleotide sequence ID" value="XM_046266160.1"/>
</dbReference>
<protein>
    <submittedName>
        <fullName evidence="2">Uncharacterized protein</fullName>
    </submittedName>
</protein>
<dbReference type="EMBL" id="MU251265">
    <property type="protein sequence ID" value="KAG9251967.1"/>
    <property type="molecule type" value="Genomic_DNA"/>
</dbReference>
<feature type="signal peptide" evidence="1">
    <location>
        <begin position="1"/>
        <end position="17"/>
    </location>
</feature>
<comment type="caution">
    <text evidence="2">The sequence shown here is derived from an EMBL/GenBank/DDBJ whole genome shotgun (WGS) entry which is preliminary data.</text>
</comment>